<proteinExistence type="predicted"/>
<reference evidence="1" key="1">
    <citation type="journal article" date="2015" name="Nature">
        <title>Complex archaea that bridge the gap between prokaryotes and eukaryotes.</title>
        <authorList>
            <person name="Spang A."/>
            <person name="Saw J.H."/>
            <person name="Jorgensen S.L."/>
            <person name="Zaremba-Niedzwiedzka K."/>
            <person name="Martijn J."/>
            <person name="Lind A.E."/>
            <person name="van Eijk R."/>
            <person name="Schleper C."/>
            <person name="Guy L."/>
            <person name="Ettema T.J."/>
        </authorList>
    </citation>
    <scope>NUCLEOTIDE SEQUENCE</scope>
</reference>
<organism evidence="1">
    <name type="scientific">marine sediment metagenome</name>
    <dbReference type="NCBI Taxonomy" id="412755"/>
    <lineage>
        <taxon>unclassified sequences</taxon>
        <taxon>metagenomes</taxon>
        <taxon>ecological metagenomes</taxon>
    </lineage>
</organism>
<comment type="caution">
    <text evidence="1">The sequence shown here is derived from an EMBL/GenBank/DDBJ whole genome shotgun (WGS) entry which is preliminary data.</text>
</comment>
<accession>A0A0F9E0K9</accession>
<dbReference type="AlphaFoldDB" id="A0A0F9E0K9"/>
<protein>
    <submittedName>
        <fullName evidence="1">Uncharacterized protein</fullName>
    </submittedName>
</protein>
<name>A0A0F9E0K9_9ZZZZ</name>
<gene>
    <name evidence="1" type="ORF">LCGC14_2213420</name>
</gene>
<dbReference type="EMBL" id="LAZR01029420">
    <property type="protein sequence ID" value="KKL59631.1"/>
    <property type="molecule type" value="Genomic_DNA"/>
</dbReference>
<sequence>MNTFYYVIAFQDDDPPHDITCYLSKTDKRVTCIEDPDIETFDTPSRAKAVLSFQFGRRQVVKVHREFLDVTVG</sequence>
<evidence type="ECO:0000313" key="1">
    <source>
        <dbReference type="EMBL" id="KKL59631.1"/>
    </source>
</evidence>